<evidence type="ECO:0000313" key="2">
    <source>
        <dbReference type="Proteomes" id="UP000826195"/>
    </source>
</evidence>
<dbReference type="AlphaFoldDB" id="A0AAV7IKH8"/>
<reference evidence="1 2" key="1">
    <citation type="journal article" date="2021" name="J. Hered.">
        <title>A chromosome-level genome assembly of the parasitoid wasp, Cotesia glomerata (Hymenoptera: Braconidae).</title>
        <authorList>
            <person name="Pinto B.J."/>
            <person name="Weis J.J."/>
            <person name="Gamble T."/>
            <person name="Ode P.J."/>
            <person name="Paul R."/>
            <person name="Zaspel J.M."/>
        </authorList>
    </citation>
    <scope>NUCLEOTIDE SEQUENCE [LARGE SCALE GENOMIC DNA]</scope>
    <source>
        <strain evidence="1">CgM1</strain>
    </source>
</reference>
<sequence length="158" mass="18554">MWSNVITNNSYSNYIENLTSAELRLFHGPWFIKSKYQSLPHNLTIYSLVQWWINHPEKIEDVLCRTSPMRKDGVIAWSMLGDNEGFYSIGEFAVGYNNILNTMNFRSNFKYKKNFPPGFDAFKNPDFCEIACRSNNIFNNFKTIGPKGMDHLYRWSLL</sequence>
<evidence type="ECO:0000313" key="1">
    <source>
        <dbReference type="EMBL" id="KAH0552580.1"/>
    </source>
</evidence>
<proteinExistence type="predicted"/>
<accession>A0AAV7IKH8</accession>
<dbReference type="EMBL" id="JAHXZJ010001492">
    <property type="protein sequence ID" value="KAH0552580.1"/>
    <property type="molecule type" value="Genomic_DNA"/>
</dbReference>
<keyword evidence="2" id="KW-1185">Reference proteome</keyword>
<dbReference type="Proteomes" id="UP000826195">
    <property type="component" value="Unassembled WGS sequence"/>
</dbReference>
<protein>
    <submittedName>
        <fullName evidence="1">Uncharacterized protein</fullName>
    </submittedName>
</protein>
<comment type="caution">
    <text evidence="1">The sequence shown here is derived from an EMBL/GenBank/DDBJ whole genome shotgun (WGS) entry which is preliminary data.</text>
</comment>
<organism evidence="1 2">
    <name type="scientific">Cotesia glomerata</name>
    <name type="common">Lepidopteran parasitic wasp</name>
    <name type="synonym">Apanteles glomeratus</name>
    <dbReference type="NCBI Taxonomy" id="32391"/>
    <lineage>
        <taxon>Eukaryota</taxon>
        <taxon>Metazoa</taxon>
        <taxon>Ecdysozoa</taxon>
        <taxon>Arthropoda</taxon>
        <taxon>Hexapoda</taxon>
        <taxon>Insecta</taxon>
        <taxon>Pterygota</taxon>
        <taxon>Neoptera</taxon>
        <taxon>Endopterygota</taxon>
        <taxon>Hymenoptera</taxon>
        <taxon>Apocrita</taxon>
        <taxon>Ichneumonoidea</taxon>
        <taxon>Braconidae</taxon>
        <taxon>Microgastrinae</taxon>
        <taxon>Cotesia</taxon>
    </lineage>
</organism>
<gene>
    <name evidence="1" type="ORF">KQX54_012946</name>
</gene>
<name>A0AAV7IKH8_COTGL</name>